<keyword evidence="4 6" id="KW-1133">Transmembrane helix</keyword>
<evidence type="ECO:0000259" key="7">
    <source>
        <dbReference type="Pfam" id="PF06271"/>
    </source>
</evidence>
<keyword evidence="5 6" id="KW-0472">Membrane</keyword>
<feature type="transmembrane region" description="Helical" evidence="6">
    <location>
        <begin position="132"/>
        <end position="150"/>
    </location>
</feature>
<keyword evidence="3 6" id="KW-0812">Transmembrane</keyword>
<dbReference type="Proteomes" id="UP001596114">
    <property type="component" value="Unassembled WGS sequence"/>
</dbReference>
<accession>A0ABW0QQF8</accession>
<keyword evidence="9" id="KW-1185">Reference proteome</keyword>
<keyword evidence="2" id="KW-1003">Cell membrane</keyword>
<organism evidence="8 9">
    <name type="scientific">Rhodanobacter ginsengisoli</name>
    <dbReference type="NCBI Taxonomy" id="418646"/>
    <lineage>
        <taxon>Bacteria</taxon>
        <taxon>Pseudomonadati</taxon>
        <taxon>Pseudomonadota</taxon>
        <taxon>Gammaproteobacteria</taxon>
        <taxon>Lysobacterales</taxon>
        <taxon>Rhodanobacteraceae</taxon>
        <taxon>Rhodanobacter</taxon>
    </lineage>
</organism>
<dbReference type="Pfam" id="PF06271">
    <property type="entry name" value="RDD"/>
    <property type="match status" value="1"/>
</dbReference>
<feature type="transmembrane region" description="Helical" evidence="6">
    <location>
        <begin position="66"/>
        <end position="87"/>
    </location>
</feature>
<comment type="caution">
    <text evidence="8">The sequence shown here is derived from an EMBL/GenBank/DDBJ whole genome shotgun (WGS) entry which is preliminary data.</text>
</comment>
<evidence type="ECO:0000256" key="1">
    <source>
        <dbReference type="ARBA" id="ARBA00004651"/>
    </source>
</evidence>
<evidence type="ECO:0000313" key="9">
    <source>
        <dbReference type="Proteomes" id="UP001596114"/>
    </source>
</evidence>
<dbReference type="InterPro" id="IPR051791">
    <property type="entry name" value="Pra-immunoreactive"/>
</dbReference>
<dbReference type="RefSeq" id="WP_377321646.1">
    <property type="nucleotide sequence ID" value="NZ_JBHSNF010000003.1"/>
</dbReference>
<reference evidence="9" key="1">
    <citation type="journal article" date="2019" name="Int. J. Syst. Evol. Microbiol.">
        <title>The Global Catalogue of Microorganisms (GCM) 10K type strain sequencing project: providing services to taxonomists for standard genome sequencing and annotation.</title>
        <authorList>
            <consortium name="The Broad Institute Genomics Platform"/>
            <consortium name="The Broad Institute Genome Sequencing Center for Infectious Disease"/>
            <person name="Wu L."/>
            <person name="Ma J."/>
        </authorList>
    </citation>
    <scope>NUCLEOTIDE SEQUENCE [LARGE SCALE GENOMIC DNA]</scope>
    <source>
        <strain evidence="9">CGMCC 1.16619</strain>
    </source>
</reference>
<proteinExistence type="predicted"/>
<dbReference type="InterPro" id="IPR010432">
    <property type="entry name" value="RDD"/>
</dbReference>
<gene>
    <name evidence="8" type="ORF">ACFPPA_15880</name>
</gene>
<evidence type="ECO:0000256" key="2">
    <source>
        <dbReference type="ARBA" id="ARBA00022475"/>
    </source>
</evidence>
<evidence type="ECO:0000256" key="3">
    <source>
        <dbReference type="ARBA" id="ARBA00022692"/>
    </source>
</evidence>
<name>A0ABW0QQF8_9GAMM</name>
<evidence type="ECO:0000256" key="5">
    <source>
        <dbReference type="ARBA" id="ARBA00023136"/>
    </source>
</evidence>
<comment type="subcellular location">
    <subcellularLocation>
        <location evidence="1">Cell membrane</location>
        <topology evidence="1">Multi-pass membrane protein</topology>
    </subcellularLocation>
</comment>
<dbReference type="EMBL" id="JBHSNF010000003">
    <property type="protein sequence ID" value="MFC5527221.1"/>
    <property type="molecule type" value="Genomic_DNA"/>
</dbReference>
<sequence>MNPDTQVPSHPARPCPLWRRLLALVYDLLIVIAIVMVVGLLCQLATGGQLIQTGARTVIPAWYRPLQGVVVAAYFISSWMRGGQTVGMRPWHIRLTRADGGAPTLQQALLRVLVAAAPLLLLMLQPMLGLHATLWTVLTVWAGWFAVALFDPRRRALHDIVAATELRLAG</sequence>
<evidence type="ECO:0000256" key="6">
    <source>
        <dbReference type="SAM" id="Phobius"/>
    </source>
</evidence>
<evidence type="ECO:0000256" key="4">
    <source>
        <dbReference type="ARBA" id="ARBA00022989"/>
    </source>
</evidence>
<dbReference type="PANTHER" id="PTHR36115">
    <property type="entry name" value="PROLINE-RICH ANTIGEN HOMOLOG-RELATED"/>
    <property type="match status" value="1"/>
</dbReference>
<feature type="transmembrane region" description="Helical" evidence="6">
    <location>
        <begin position="21"/>
        <end position="46"/>
    </location>
</feature>
<protein>
    <submittedName>
        <fullName evidence="8">RDD family protein</fullName>
    </submittedName>
</protein>
<feature type="domain" description="RDD" evidence="7">
    <location>
        <begin position="16"/>
        <end position="162"/>
    </location>
</feature>
<dbReference type="PANTHER" id="PTHR36115:SF10">
    <property type="entry name" value="RDD DOMAIN-CONTAINING PROTEIN"/>
    <property type="match status" value="1"/>
</dbReference>
<evidence type="ECO:0000313" key="8">
    <source>
        <dbReference type="EMBL" id="MFC5527221.1"/>
    </source>
</evidence>